<evidence type="ECO:0000256" key="2">
    <source>
        <dbReference type="ARBA" id="ARBA00022525"/>
    </source>
</evidence>
<protein>
    <submittedName>
        <fullName evidence="5">Filamentous hemagglutinin</fullName>
    </submittedName>
</protein>
<gene>
    <name evidence="5" type="ORF">DW68_009135</name>
</gene>
<dbReference type="InterPro" id="IPR008638">
    <property type="entry name" value="FhaB/CdiA-like_TPS"/>
</dbReference>
<evidence type="ECO:0000256" key="3">
    <source>
        <dbReference type="ARBA" id="ARBA00022729"/>
    </source>
</evidence>
<evidence type="ECO:0000256" key="1">
    <source>
        <dbReference type="ARBA" id="ARBA00004613"/>
    </source>
</evidence>
<dbReference type="EMBL" id="CP013124">
    <property type="protein sequence ID" value="ALN18788.1"/>
    <property type="molecule type" value="Genomic_DNA"/>
</dbReference>
<organism evidence="5 6">
    <name type="scientific">Ectopseudomonas mendocina S5.2</name>
    <dbReference type="NCBI Taxonomy" id="1225174"/>
    <lineage>
        <taxon>Bacteria</taxon>
        <taxon>Pseudomonadati</taxon>
        <taxon>Pseudomonadota</taxon>
        <taxon>Gammaproteobacteria</taxon>
        <taxon>Pseudomonadales</taxon>
        <taxon>Pseudomonadaceae</taxon>
        <taxon>Ectopseudomonas</taxon>
    </lineage>
</organism>
<dbReference type="Pfam" id="PF05860">
    <property type="entry name" value="TPS"/>
    <property type="match status" value="1"/>
</dbReference>
<dbReference type="InterPro" id="IPR011050">
    <property type="entry name" value="Pectin_lyase_fold/virulence"/>
</dbReference>
<evidence type="ECO:0000313" key="6">
    <source>
        <dbReference type="Proteomes" id="UP000028530"/>
    </source>
</evidence>
<dbReference type="InterPro" id="IPR041248">
    <property type="entry name" value="YDG"/>
</dbReference>
<dbReference type="GeneID" id="57606027"/>
<keyword evidence="6" id="KW-1185">Reference proteome</keyword>
<dbReference type="InterPro" id="IPR024973">
    <property type="entry name" value="ESPR"/>
</dbReference>
<keyword evidence="3" id="KW-0732">Signal</keyword>
<keyword evidence="2" id="KW-0964">Secreted</keyword>
<dbReference type="Proteomes" id="UP000028530">
    <property type="component" value="Chromosome"/>
</dbReference>
<feature type="domain" description="Filamentous haemagglutinin FhaB/tRNA nuclease CdiA-like TPS" evidence="4">
    <location>
        <begin position="54"/>
        <end position="167"/>
    </location>
</feature>
<proteinExistence type="predicted"/>
<dbReference type="RefSeq" id="WP_051923008.1">
    <property type="nucleotide sequence ID" value="NZ_CP013124.1"/>
</dbReference>
<dbReference type="PANTHER" id="PTHR12338:SF8">
    <property type="entry name" value="HEME_HEMOPEXIN-BINDING PROTEIN"/>
    <property type="match status" value="1"/>
</dbReference>
<dbReference type="InterPro" id="IPR050909">
    <property type="entry name" value="Bact_Autotransporter_VF"/>
</dbReference>
<dbReference type="SUPFAM" id="SSF51126">
    <property type="entry name" value="Pectin lyase-like"/>
    <property type="match status" value="1"/>
</dbReference>
<evidence type="ECO:0000313" key="5">
    <source>
        <dbReference type="EMBL" id="ALN18788.1"/>
    </source>
</evidence>
<dbReference type="SMART" id="SM00912">
    <property type="entry name" value="Haemagg_act"/>
    <property type="match status" value="1"/>
</dbReference>
<name>A0ABM5VVK6_ECTME</name>
<dbReference type="Pfam" id="PF13018">
    <property type="entry name" value="ESPR"/>
    <property type="match status" value="1"/>
</dbReference>
<dbReference type="Pfam" id="PF18657">
    <property type="entry name" value="YDG"/>
    <property type="match status" value="11"/>
</dbReference>
<dbReference type="PANTHER" id="PTHR12338">
    <property type="entry name" value="AUTOTRANSPORTER"/>
    <property type="match status" value="1"/>
</dbReference>
<evidence type="ECO:0000259" key="4">
    <source>
        <dbReference type="SMART" id="SM00912"/>
    </source>
</evidence>
<dbReference type="NCBIfam" id="TIGR01901">
    <property type="entry name" value="adhes_NPXG"/>
    <property type="match status" value="1"/>
</dbReference>
<reference evidence="5 6" key="1">
    <citation type="submission" date="2015-11" db="EMBL/GenBank/DDBJ databases">
        <authorList>
            <person name="Chong T.M."/>
            <person name="Chan K.G."/>
            <person name="Dessaux Y."/>
        </authorList>
    </citation>
    <scope>NUCLEOTIDE SEQUENCE [LARGE SCALE GENOMIC DNA]</scope>
    <source>
        <strain evidence="5 6">S5.2</strain>
    </source>
</reference>
<sequence length="2144" mass="215966">MKRASLNHLYRLVWSDADQAFVAVAEHSTARGKRGGVVGVLAAVSLLGSGAVLAADLPTGASIVGGSGSISQNGSHMVVDQHTGKLVTNWNSFDIGADASVTFHQPGANSIALNRVIGGGNASQILGKLDANGQVWLLNPNGVVIGKGAEVNVGGLVASSLQISDQDFLAGKTTLSGGAGAGAVINQGSVNSAPGGMVALIGPQVGNSGSIHTPGGSTVLAAGDKVSLDFQGDGLVGVNVERGVLDAAVRNDGQISADGGLVSLSARSADALLSSVINNTGVIEAKGLVERGGRILLDGDAEGGLTQVAGTLDVSSEQGKGGSIVVTGERIAVADATLDASGATGGGTIKVGGGWQGQDATVANATQVTVERNVKVKADATQAGDGGTVVFWADGDNRFAGDISIRGGEQAGNGGKAEVSGKQTLHYAGKTDARASKGRTGDLLLDPTNIIVSGGNGTDGDLSASTGNVTVYEKNLEAQTANVLLQATTSIHFADLNQNGGDGTISMQDDVSFRAEVINSGNTATSISFANSSNTLEVSGSGSIYMQAGGTRTGSIDGVFNLVAKGAGVNPALADLPDHDVSVIGSGTPGAGSITLLGADGLTIAGSLSTEGGYIRLSSDSDTGGRGDLSITTPITTRGGNLYLSFGDTTRGSNTYNSVATLSGDITLGTGRLYFGDAMGTKGLGTSTGEKQLAGLLSLSGDVNFSTPLTMKGGASVFTDGSINFTSTVNLDTGNDLLTLRANNVDFTQATLQNLTTASIRLEPYDVTTNILLNSSSGSAGGGIFLDGNAPATDISKLVGIKNLTIGRADGTGTTTVDSSGFSFNANNNLSLLNGSIQVDGALSNSNGSGHVLAQAGVGDVVIGSGGTVTAQGSGDAVVLVAERNFVNQAGVNALSASNGRWLTYSSSPLDDVRGGLDVAFKQYAANYGDTVLGSGNGHLYRYAPKVTVELQGEVRKTYDGNAVASVSDANFAMSGAIDGDTIDVLSFGNAYYADKNAGAGKQVTVDNVEVSEATNGNVKVYGYQVDASSVSGDVGQIDRKVLTANADVAGKTYDGTTTANLSNVALVGVVAGDEGKVGTSGTTGAFSDKNAGQDKSVTGSGIALTGEEADNYSFDTDAEIGKADIDRKLLTANADVANKTYDGTTTANLSNVSLVGIVDGDEGKVSTSGTTGAFSDKNAGQDKSVTGSGIALTGEEADNYAFDTDAEIGKADIDRKVLTANADVADKTYDGTTTANLSNVSLVGIVDGDEGKVSTSGNTGAFSDKNAGQDKSVTGSGIALTGEEADNYAFDTDAEIGKADIDRKLLTANADVANKTYDGTTTANLSNVALVGVVAGDEGKVGTSGTTGAFSDKNAGQDKSVTGSGIALTGEEADNYSFDTDAEIGKADIDRKLLTANADVANKTYDGTTTANLSNVSLVGIVDGDEGKVSTSGTTGAFSDKNAGQDKSVTGSGIALTGEEADNYAFDTDAEIGKADIDRKVLTANADVADKTYDGTTTANLSNVSLVGIVDGDEGKVSTSGNTGAFSDKNAGQDKSVTGSGIALTGEEADNYAFDTDAEIGKADIDRKVLTANADVADKTYDGTTTANLSNVSLVGIVDGDEGKVGTSGTTGTFSDKNAGQNKSVTGSGIALTGEEAGNYAFDTDAQVGKADIDRKVLTANADVADKTYDGTTTANLSNVSLVGIVDGDEGKVGTSGTTGTFSDKNAGQNKSVTGSGIALTGEEAGNYAFDTDAQVGKADIDRKVLTANADVANKTYDGTTTANLSNVSLVGIVDGDKGKVGISGTGTFNDKNAGQDKSVTGSGITLTGKEANNYTFDTDAEIGKADIDRKVLTAIIDIADKPYDGRSTAIIRDIALDGIIDGDTVGATGNATFDSSAAGQGKTVSITDLQLLGDDAGNYQLSDQPVIGVASIQQPFLPPAGLINAPEGANGTGDAVKRPDNQLVVLEPASVQPLPSTVLFSDTPSLATSPVGLTTGDALVLQDAVLSGNGRMSLALADGRSEPAVRKSLDIYRTRAGEPLRSEGQYAATDLGSSITLELANTGSRQVPVLQRAGARSAEGSVALANGQRLGLQVTLMNDGVLLVQVPPLANDLDSDELAAYGLAVAKKRLGVSVRSIETVVVEHALRQAEVSSETHIEVASR</sequence>
<dbReference type="Gene3D" id="2.160.20.10">
    <property type="entry name" value="Single-stranded right-handed beta-helix, Pectin lyase-like"/>
    <property type="match status" value="1"/>
</dbReference>
<dbReference type="InterPro" id="IPR012334">
    <property type="entry name" value="Pectin_lyas_fold"/>
</dbReference>
<accession>A0ABM5VVK6</accession>
<comment type="subcellular location">
    <subcellularLocation>
        <location evidence="1">Secreted</location>
    </subcellularLocation>
</comment>